<dbReference type="EMBL" id="VSSQ01006963">
    <property type="protein sequence ID" value="MPM34409.1"/>
    <property type="molecule type" value="Genomic_DNA"/>
</dbReference>
<sequence>MLTNTEYQYLTWQFKLKRRDDEKAINELDEVIDGIDVEYLGWQFEGVSV</sequence>
<proteinExistence type="predicted"/>
<organism evidence="1">
    <name type="scientific">bioreactor metagenome</name>
    <dbReference type="NCBI Taxonomy" id="1076179"/>
    <lineage>
        <taxon>unclassified sequences</taxon>
        <taxon>metagenomes</taxon>
        <taxon>ecological metagenomes</taxon>
    </lineage>
</organism>
<comment type="caution">
    <text evidence="1">The sequence shown here is derived from an EMBL/GenBank/DDBJ whole genome shotgun (WGS) entry which is preliminary data.</text>
</comment>
<gene>
    <name evidence="1" type="ORF">SDC9_80992</name>
</gene>
<reference evidence="1" key="1">
    <citation type="submission" date="2019-08" db="EMBL/GenBank/DDBJ databases">
        <authorList>
            <person name="Kucharzyk K."/>
            <person name="Murdoch R.W."/>
            <person name="Higgins S."/>
            <person name="Loffler F."/>
        </authorList>
    </citation>
    <scope>NUCLEOTIDE SEQUENCE</scope>
</reference>
<dbReference type="AlphaFoldDB" id="A0A644Z1I2"/>
<evidence type="ECO:0000313" key="1">
    <source>
        <dbReference type="EMBL" id="MPM34409.1"/>
    </source>
</evidence>
<accession>A0A644Z1I2</accession>
<protein>
    <submittedName>
        <fullName evidence="1">Uncharacterized protein</fullName>
    </submittedName>
</protein>
<name>A0A644Z1I2_9ZZZZ</name>